<evidence type="ECO:0000256" key="5">
    <source>
        <dbReference type="ARBA" id="ARBA00022842"/>
    </source>
</evidence>
<comment type="function">
    <text evidence="7">Supplies octaprenyl diphosphate, the precursor for the side chain of the isoprenoid quinones ubiquinone and menaquinone.</text>
</comment>
<evidence type="ECO:0000256" key="4">
    <source>
        <dbReference type="ARBA" id="ARBA00022723"/>
    </source>
</evidence>
<dbReference type="NCBIfam" id="NF008140">
    <property type="entry name" value="PRK10888.1"/>
    <property type="match status" value="1"/>
</dbReference>
<keyword evidence="14" id="KW-1185">Reference proteome</keyword>
<dbReference type="InterPro" id="IPR033749">
    <property type="entry name" value="Polyprenyl_synt_CS"/>
</dbReference>
<dbReference type="InterPro" id="IPR008949">
    <property type="entry name" value="Isoprenoid_synthase_dom_sf"/>
</dbReference>
<sequence>MYYHRKNESSKLQSSLGPDASMDFNTIQALTADDMAKVDKKILAQLNSDVALINQLGFYIVSGGGKRLRPMLAVLSARALNYHGEGHITAAAFIEFIHTATLLHDDVVDESDLRRGKATANAMFGNAASVLVGDYIYTRSFQMMTELRSLRILDLMSEATNVIAEGEVLQLMNCNDPDTTEESYMQVIYSKTARLFEAATQIGAILSDSSEDIEKAMQDYGRYLGTAFQLIDDVMDYTSQGDEMGKNTGDDLAEGKPTLPLLHAMANGNPEQSAMIREAIEQGNGLDKLDPILACMEQCGSLEYTRQRAEEEAEKAIEALASVPESEYKEALKALAHIAVHRKK</sequence>
<evidence type="ECO:0000313" key="13">
    <source>
        <dbReference type="EMBL" id="CZF84071.1"/>
    </source>
</evidence>
<keyword evidence="3 12" id="KW-0808">Transferase</keyword>
<accession>A0A128FCR3</accession>
<dbReference type="PANTHER" id="PTHR12001:SF69">
    <property type="entry name" value="ALL TRANS-POLYPRENYL-DIPHOSPHATE SYNTHASE PDSS1"/>
    <property type="match status" value="1"/>
</dbReference>
<dbReference type="Proteomes" id="UP000071641">
    <property type="component" value="Unassembled WGS sequence"/>
</dbReference>
<evidence type="ECO:0000256" key="6">
    <source>
        <dbReference type="ARBA" id="ARBA00051506"/>
    </source>
</evidence>
<dbReference type="EC" id="2.5.1.90" evidence="8"/>
<dbReference type="Gene3D" id="1.10.600.10">
    <property type="entry name" value="Farnesyl Diphosphate Synthase"/>
    <property type="match status" value="1"/>
</dbReference>
<evidence type="ECO:0000256" key="10">
    <source>
        <dbReference type="ARBA" id="ARBA00079637"/>
    </source>
</evidence>
<reference evidence="14" key="1">
    <citation type="submission" date="2016-02" db="EMBL/GenBank/DDBJ databases">
        <authorList>
            <person name="Rodrigo-Torres Lidia"/>
            <person name="Arahal R.David."/>
        </authorList>
    </citation>
    <scope>NUCLEOTIDE SEQUENCE [LARGE SCALE GENOMIC DNA]</scope>
    <source>
        <strain evidence="14">CECT 9029</strain>
    </source>
</reference>
<organism evidence="13 14">
    <name type="scientific">Grimontia celer</name>
    <dbReference type="NCBI Taxonomy" id="1796497"/>
    <lineage>
        <taxon>Bacteria</taxon>
        <taxon>Pseudomonadati</taxon>
        <taxon>Pseudomonadota</taxon>
        <taxon>Gammaproteobacteria</taxon>
        <taxon>Vibrionales</taxon>
        <taxon>Vibrionaceae</taxon>
        <taxon>Grimontia</taxon>
    </lineage>
</organism>
<proteinExistence type="inferred from homology"/>
<dbReference type="PROSITE" id="PS00444">
    <property type="entry name" value="POLYPRENYL_SYNTHASE_2"/>
    <property type="match status" value="1"/>
</dbReference>
<keyword evidence="5" id="KW-0460">Magnesium</keyword>
<comment type="catalytic activity">
    <reaction evidence="6">
        <text>5 isopentenyl diphosphate + (2E,6E)-farnesyl diphosphate = all-trans-octaprenyl diphosphate + 5 diphosphate</text>
        <dbReference type="Rhea" id="RHEA:27798"/>
        <dbReference type="ChEBI" id="CHEBI:33019"/>
        <dbReference type="ChEBI" id="CHEBI:57711"/>
        <dbReference type="ChEBI" id="CHEBI:128769"/>
        <dbReference type="ChEBI" id="CHEBI:175763"/>
        <dbReference type="EC" id="2.5.1.90"/>
    </reaction>
</comment>
<dbReference type="SUPFAM" id="SSF48576">
    <property type="entry name" value="Terpenoid synthases"/>
    <property type="match status" value="1"/>
</dbReference>
<evidence type="ECO:0000256" key="11">
    <source>
        <dbReference type="ARBA" id="ARBA00083124"/>
    </source>
</evidence>
<evidence type="ECO:0000256" key="9">
    <source>
        <dbReference type="ARBA" id="ARBA00072473"/>
    </source>
</evidence>
<name>A0A128FCR3_9GAMM</name>
<evidence type="ECO:0000256" key="2">
    <source>
        <dbReference type="ARBA" id="ARBA00006706"/>
    </source>
</evidence>
<dbReference type="FunFam" id="1.10.600.10:FF:000002">
    <property type="entry name" value="Octaprenyl diphosphate synthase"/>
    <property type="match status" value="1"/>
</dbReference>
<comment type="cofactor">
    <cofactor evidence="1">
        <name>Mg(2+)</name>
        <dbReference type="ChEBI" id="CHEBI:18420"/>
    </cofactor>
</comment>
<dbReference type="CDD" id="cd00685">
    <property type="entry name" value="Trans_IPPS_HT"/>
    <property type="match status" value="1"/>
</dbReference>
<dbReference type="Pfam" id="PF00348">
    <property type="entry name" value="polyprenyl_synt"/>
    <property type="match status" value="1"/>
</dbReference>
<evidence type="ECO:0000256" key="3">
    <source>
        <dbReference type="ARBA" id="ARBA00022679"/>
    </source>
</evidence>
<dbReference type="SFLD" id="SFLDS00005">
    <property type="entry name" value="Isoprenoid_Synthase_Type_I"/>
    <property type="match status" value="1"/>
</dbReference>
<dbReference type="PANTHER" id="PTHR12001">
    <property type="entry name" value="GERANYLGERANYL PYROPHOSPHATE SYNTHASE"/>
    <property type="match status" value="1"/>
</dbReference>
<evidence type="ECO:0000256" key="7">
    <source>
        <dbReference type="ARBA" id="ARBA00055029"/>
    </source>
</evidence>
<evidence type="ECO:0000313" key="14">
    <source>
        <dbReference type="Proteomes" id="UP000071641"/>
    </source>
</evidence>
<dbReference type="GO" id="GO:0106350">
    <property type="term" value="F:all-trans-octaprenyl-diphosphate synthase activity"/>
    <property type="evidence" value="ECO:0007669"/>
    <property type="project" value="UniProtKB-EC"/>
</dbReference>
<keyword evidence="4" id="KW-0479">Metal-binding</keyword>
<dbReference type="GO" id="GO:0008299">
    <property type="term" value="P:isoprenoid biosynthetic process"/>
    <property type="evidence" value="ECO:0007669"/>
    <property type="project" value="InterPro"/>
</dbReference>
<dbReference type="PROSITE" id="PS00723">
    <property type="entry name" value="POLYPRENYL_SYNTHASE_1"/>
    <property type="match status" value="1"/>
</dbReference>
<evidence type="ECO:0000256" key="1">
    <source>
        <dbReference type="ARBA" id="ARBA00001946"/>
    </source>
</evidence>
<dbReference type="EMBL" id="FIZX01000004">
    <property type="protein sequence ID" value="CZF84071.1"/>
    <property type="molecule type" value="Genomic_DNA"/>
</dbReference>
<dbReference type="STRING" id="1796497.GCE9029_04181"/>
<comment type="similarity">
    <text evidence="2 12">Belongs to the FPP/GGPP synthase family.</text>
</comment>
<dbReference type="GO" id="GO:0046872">
    <property type="term" value="F:metal ion binding"/>
    <property type="evidence" value="ECO:0007669"/>
    <property type="project" value="UniProtKB-KW"/>
</dbReference>
<dbReference type="InterPro" id="IPR000092">
    <property type="entry name" value="Polyprenyl_synt"/>
</dbReference>
<protein>
    <recommendedName>
        <fullName evidence="9">Octaprenyl diphosphate synthase</fullName>
        <ecNumber evidence="8">2.5.1.90</ecNumber>
    </recommendedName>
    <alternativeName>
        <fullName evidence="11">All-trans-octaprenyl-diphosphate synthase</fullName>
    </alternativeName>
    <alternativeName>
        <fullName evidence="10">Octaprenyl pyrophosphate synthase</fullName>
    </alternativeName>
</protein>
<dbReference type="AlphaFoldDB" id="A0A128FCR3"/>
<gene>
    <name evidence="13" type="primary">ispB</name>
    <name evidence="13" type="ORF">GCE9029_04181</name>
</gene>
<evidence type="ECO:0000256" key="12">
    <source>
        <dbReference type="RuleBase" id="RU004466"/>
    </source>
</evidence>
<evidence type="ECO:0000256" key="8">
    <source>
        <dbReference type="ARBA" id="ARBA00066511"/>
    </source>
</evidence>